<dbReference type="Proteomes" id="UP001157006">
    <property type="component" value="Chromosome 4"/>
</dbReference>
<accession>A0AAV1AD56</accession>
<dbReference type="Pfam" id="PF13966">
    <property type="entry name" value="zf-RVT"/>
    <property type="match status" value="1"/>
</dbReference>
<dbReference type="EMBL" id="OX451739">
    <property type="protein sequence ID" value="CAI8606990.1"/>
    <property type="molecule type" value="Genomic_DNA"/>
</dbReference>
<evidence type="ECO:0000313" key="2">
    <source>
        <dbReference type="EMBL" id="CAI8606990.1"/>
    </source>
</evidence>
<feature type="domain" description="Reverse transcriptase zinc-binding" evidence="1">
    <location>
        <begin position="120"/>
        <end position="191"/>
    </location>
</feature>
<proteinExistence type="predicted"/>
<gene>
    <name evidence="2" type="ORF">VFH_IV017120</name>
</gene>
<organism evidence="2 3">
    <name type="scientific">Vicia faba</name>
    <name type="common">Broad bean</name>
    <name type="synonym">Faba vulgaris</name>
    <dbReference type="NCBI Taxonomy" id="3906"/>
    <lineage>
        <taxon>Eukaryota</taxon>
        <taxon>Viridiplantae</taxon>
        <taxon>Streptophyta</taxon>
        <taxon>Embryophyta</taxon>
        <taxon>Tracheophyta</taxon>
        <taxon>Spermatophyta</taxon>
        <taxon>Magnoliopsida</taxon>
        <taxon>eudicotyledons</taxon>
        <taxon>Gunneridae</taxon>
        <taxon>Pentapetalae</taxon>
        <taxon>rosids</taxon>
        <taxon>fabids</taxon>
        <taxon>Fabales</taxon>
        <taxon>Fabaceae</taxon>
        <taxon>Papilionoideae</taxon>
        <taxon>50 kb inversion clade</taxon>
        <taxon>NPAAA clade</taxon>
        <taxon>Hologalegina</taxon>
        <taxon>IRL clade</taxon>
        <taxon>Fabeae</taxon>
        <taxon>Vicia</taxon>
    </lineage>
</organism>
<keyword evidence="3" id="KW-1185">Reference proteome</keyword>
<name>A0AAV1AD56_VICFA</name>
<dbReference type="InterPro" id="IPR026960">
    <property type="entry name" value="RVT-Znf"/>
</dbReference>
<dbReference type="AlphaFoldDB" id="A0AAV1AD56"/>
<evidence type="ECO:0000259" key="1">
    <source>
        <dbReference type="Pfam" id="PF13966"/>
    </source>
</evidence>
<reference evidence="2 3" key="1">
    <citation type="submission" date="2023-01" db="EMBL/GenBank/DDBJ databases">
        <authorList>
            <person name="Kreplak J."/>
        </authorList>
    </citation>
    <scope>NUCLEOTIDE SEQUENCE [LARGE SCALE GENOMIC DNA]</scope>
</reference>
<sequence length="237" mass="28044">MNSTKPSWLQIWRLHVDPNTLVANVIKAKNHPQEDVLNAKVGNKPSYLLRSLQGSIEHVKKGSCWNIRNDSILEITLYNLEEDEWLGWKANKDWHYNIKSNYHSIYTWSNNNLIDVSDINKEARVWKKLWKAKATPRKIILVWRFLNDIISVREYLNAKNITKDILCPRCNSKMETIDQCFSGGQRVQHLWYGSQLNHKFTSNTYNYFNSWSRHNIPIMPEETLNRCINIIDSIWKT</sequence>
<evidence type="ECO:0000313" key="3">
    <source>
        <dbReference type="Proteomes" id="UP001157006"/>
    </source>
</evidence>
<protein>
    <recommendedName>
        <fullName evidence="1">Reverse transcriptase zinc-binding domain-containing protein</fullName>
    </recommendedName>
</protein>